<organism evidence="1 2">
    <name type="scientific">Suillus luteus UH-Slu-Lm8-n1</name>
    <dbReference type="NCBI Taxonomy" id="930992"/>
    <lineage>
        <taxon>Eukaryota</taxon>
        <taxon>Fungi</taxon>
        <taxon>Dikarya</taxon>
        <taxon>Basidiomycota</taxon>
        <taxon>Agaricomycotina</taxon>
        <taxon>Agaricomycetes</taxon>
        <taxon>Agaricomycetidae</taxon>
        <taxon>Boletales</taxon>
        <taxon>Suillineae</taxon>
        <taxon>Suillaceae</taxon>
        <taxon>Suillus</taxon>
    </lineage>
</organism>
<gene>
    <name evidence="1" type="ORF">CY34DRAFT_803426</name>
</gene>
<dbReference type="InParanoid" id="A0A0D0B1C2"/>
<evidence type="ECO:0000313" key="1">
    <source>
        <dbReference type="EMBL" id="KIK43809.1"/>
    </source>
</evidence>
<dbReference type="EMBL" id="KN835204">
    <property type="protein sequence ID" value="KIK43809.1"/>
    <property type="molecule type" value="Genomic_DNA"/>
</dbReference>
<evidence type="ECO:0000313" key="2">
    <source>
        <dbReference type="Proteomes" id="UP000054485"/>
    </source>
</evidence>
<sequence length="51" mass="5838">MATSARIHQNLLVSRQPFMIDGGIRRYKSEPLSTDSAQSPREEICEIVYIE</sequence>
<dbReference type="HOGENOM" id="CLU_3108032_0_0_1"/>
<accession>A0A0D0B1C2</accession>
<dbReference type="AlphaFoldDB" id="A0A0D0B1C2"/>
<proteinExistence type="predicted"/>
<keyword evidence="2" id="KW-1185">Reference proteome</keyword>
<name>A0A0D0B1C2_9AGAM</name>
<dbReference type="Proteomes" id="UP000054485">
    <property type="component" value="Unassembled WGS sequence"/>
</dbReference>
<reference evidence="2" key="2">
    <citation type="submission" date="2015-01" db="EMBL/GenBank/DDBJ databases">
        <title>Evolutionary Origins and Diversification of the Mycorrhizal Mutualists.</title>
        <authorList>
            <consortium name="DOE Joint Genome Institute"/>
            <consortium name="Mycorrhizal Genomics Consortium"/>
            <person name="Kohler A."/>
            <person name="Kuo A."/>
            <person name="Nagy L.G."/>
            <person name="Floudas D."/>
            <person name="Copeland A."/>
            <person name="Barry K.W."/>
            <person name="Cichocki N."/>
            <person name="Veneault-Fourrey C."/>
            <person name="LaButti K."/>
            <person name="Lindquist E.A."/>
            <person name="Lipzen A."/>
            <person name="Lundell T."/>
            <person name="Morin E."/>
            <person name="Murat C."/>
            <person name="Riley R."/>
            <person name="Ohm R."/>
            <person name="Sun H."/>
            <person name="Tunlid A."/>
            <person name="Henrissat B."/>
            <person name="Grigoriev I.V."/>
            <person name="Hibbett D.S."/>
            <person name="Martin F."/>
        </authorList>
    </citation>
    <scope>NUCLEOTIDE SEQUENCE [LARGE SCALE GENOMIC DNA]</scope>
    <source>
        <strain evidence="2">UH-Slu-Lm8-n1</strain>
    </source>
</reference>
<reference evidence="1 2" key="1">
    <citation type="submission" date="2014-04" db="EMBL/GenBank/DDBJ databases">
        <authorList>
            <consortium name="DOE Joint Genome Institute"/>
            <person name="Kuo A."/>
            <person name="Ruytinx J."/>
            <person name="Rineau F."/>
            <person name="Colpaert J."/>
            <person name="Kohler A."/>
            <person name="Nagy L.G."/>
            <person name="Floudas D."/>
            <person name="Copeland A."/>
            <person name="Barry K.W."/>
            <person name="Cichocki N."/>
            <person name="Veneault-Fourrey C."/>
            <person name="LaButti K."/>
            <person name="Lindquist E.A."/>
            <person name="Lipzen A."/>
            <person name="Lundell T."/>
            <person name="Morin E."/>
            <person name="Murat C."/>
            <person name="Sun H."/>
            <person name="Tunlid A."/>
            <person name="Henrissat B."/>
            <person name="Grigoriev I.V."/>
            <person name="Hibbett D.S."/>
            <person name="Martin F."/>
            <person name="Nordberg H.P."/>
            <person name="Cantor M.N."/>
            <person name="Hua S.X."/>
        </authorList>
    </citation>
    <scope>NUCLEOTIDE SEQUENCE [LARGE SCALE GENOMIC DNA]</scope>
    <source>
        <strain evidence="1 2">UH-Slu-Lm8-n1</strain>
    </source>
</reference>
<protein>
    <submittedName>
        <fullName evidence="1">Uncharacterized protein</fullName>
    </submittedName>
</protein>